<proteinExistence type="predicted"/>
<protein>
    <recommendedName>
        <fullName evidence="4">Flagellar biosynthesis protein FlhF</fullName>
    </recommendedName>
</protein>
<dbReference type="Proteomes" id="UP000245469">
    <property type="component" value="Unassembled WGS sequence"/>
</dbReference>
<name>A0A316A6X9_9ACTN</name>
<evidence type="ECO:0000313" key="2">
    <source>
        <dbReference type="EMBL" id="PWJ52574.1"/>
    </source>
</evidence>
<gene>
    <name evidence="2" type="ORF">BXY45_11969</name>
</gene>
<organism evidence="2 3">
    <name type="scientific">Quadrisphaera granulorum</name>
    <dbReference type="NCBI Taxonomy" id="317664"/>
    <lineage>
        <taxon>Bacteria</taxon>
        <taxon>Bacillati</taxon>
        <taxon>Actinomycetota</taxon>
        <taxon>Actinomycetes</taxon>
        <taxon>Kineosporiales</taxon>
        <taxon>Kineosporiaceae</taxon>
        <taxon>Quadrisphaera</taxon>
    </lineage>
</organism>
<reference evidence="2 3" key="1">
    <citation type="submission" date="2018-03" db="EMBL/GenBank/DDBJ databases">
        <title>Genomic Encyclopedia of Archaeal and Bacterial Type Strains, Phase II (KMG-II): from individual species to whole genera.</title>
        <authorList>
            <person name="Goeker M."/>
        </authorList>
    </citation>
    <scope>NUCLEOTIDE SEQUENCE [LARGE SCALE GENOMIC DNA]</scope>
    <source>
        <strain evidence="2 3">DSM 44889</strain>
    </source>
</reference>
<accession>A0A316A6X9</accession>
<feature type="compositionally biased region" description="Pro residues" evidence="1">
    <location>
        <begin position="228"/>
        <end position="237"/>
    </location>
</feature>
<sequence length="511" mass="52499">MAPTRLLLEGPELEPLLQQVRADHGAGVRIVKAERVRVGGFVGFFAREQFEVTIEVDGPVGPPTSVVRPRVPAAASAEAVRRAPAPLAVGSRGVAAGGTGSGAAAGSAGAGGPMGIEQLLEAAEAAERAPGSLSGFDSIFSDALSSITTTPTSPLAQQPPAPAPVPVQAARPAVGHAMNPAMNPPMTSAINQASIQAALQAAVQAGLRQPTPPRQAEVIKSVPVTRPARPPYQPPAQQPRTVLPETPVVTAHVAPAPIYQEPVYQEPVYREPAPVHHAPVHHAPSHRAPANPLAERLAELGVPEAWLHRLPADRAAALRHVAAYIAAQQARRPRPAMGPAPVIGVLGDPTSALQLARRLGAGLGVHASDVAVVQRREASGARVLTDPADVAAEAAQARLGGHPLVVALPAPIGASSGHRAAVVEVLDALGADEVWAVVDATRRLPDTAAWLASFGGDDTVDALALVNIRATSAPAAALGLVQPVVVLGERPASPRAWAQVIAARLRDEDVR</sequence>
<dbReference type="EMBL" id="QGDQ01000019">
    <property type="protein sequence ID" value="PWJ52574.1"/>
    <property type="molecule type" value="Genomic_DNA"/>
</dbReference>
<evidence type="ECO:0000256" key="1">
    <source>
        <dbReference type="SAM" id="MobiDB-lite"/>
    </source>
</evidence>
<evidence type="ECO:0000313" key="3">
    <source>
        <dbReference type="Proteomes" id="UP000245469"/>
    </source>
</evidence>
<dbReference type="AlphaFoldDB" id="A0A316A6X9"/>
<feature type="region of interest" description="Disordered" evidence="1">
    <location>
        <begin position="208"/>
        <end position="240"/>
    </location>
</feature>
<dbReference type="OrthoDB" id="3700292at2"/>
<keyword evidence="3" id="KW-1185">Reference proteome</keyword>
<dbReference type="RefSeq" id="WP_146211223.1">
    <property type="nucleotide sequence ID" value="NZ_QGDQ01000019.1"/>
</dbReference>
<evidence type="ECO:0008006" key="4">
    <source>
        <dbReference type="Google" id="ProtNLM"/>
    </source>
</evidence>
<comment type="caution">
    <text evidence="2">The sequence shown here is derived from an EMBL/GenBank/DDBJ whole genome shotgun (WGS) entry which is preliminary data.</text>
</comment>